<feature type="transmembrane region" description="Helical" evidence="1">
    <location>
        <begin position="225"/>
        <end position="245"/>
    </location>
</feature>
<feature type="transmembrane region" description="Helical" evidence="1">
    <location>
        <begin position="12"/>
        <end position="40"/>
    </location>
</feature>
<keyword evidence="1" id="KW-1133">Transmembrane helix</keyword>
<organism evidence="2 3">
    <name type="scientific">Niastella populi</name>
    <dbReference type="NCBI Taxonomy" id="550983"/>
    <lineage>
        <taxon>Bacteria</taxon>
        <taxon>Pseudomonadati</taxon>
        <taxon>Bacteroidota</taxon>
        <taxon>Chitinophagia</taxon>
        <taxon>Chitinophagales</taxon>
        <taxon>Chitinophagaceae</taxon>
        <taxon>Niastella</taxon>
    </lineage>
</organism>
<gene>
    <name evidence="2" type="ORF">A4R26_23415</name>
</gene>
<reference evidence="3" key="1">
    <citation type="submission" date="2016-04" db="EMBL/GenBank/DDBJ databases">
        <authorList>
            <person name="Chen L."/>
            <person name="Zhuang W."/>
            <person name="Wang G."/>
        </authorList>
    </citation>
    <scope>NUCLEOTIDE SEQUENCE [LARGE SCALE GENOMIC DNA]</scope>
    <source>
        <strain evidence="3">208</strain>
    </source>
</reference>
<feature type="transmembrane region" description="Helical" evidence="1">
    <location>
        <begin position="180"/>
        <end position="213"/>
    </location>
</feature>
<feature type="transmembrane region" description="Helical" evidence="1">
    <location>
        <begin position="71"/>
        <end position="90"/>
    </location>
</feature>
<name>A0A1V9FHQ1_9BACT</name>
<proteinExistence type="predicted"/>
<dbReference type="RefSeq" id="WP_081166743.1">
    <property type="nucleotide sequence ID" value="NZ_LWBP01000190.1"/>
</dbReference>
<feature type="transmembrane region" description="Helical" evidence="1">
    <location>
        <begin position="326"/>
        <end position="346"/>
    </location>
</feature>
<evidence type="ECO:0000313" key="3">
    <source>
        <dbReference type="Proteomes" id="UP000192276"/>
    </source>
</evidence>
<dbReference type="EMBL" id="LWBP01000190">
    <property type="protein sequence ID" value="OQP57860.1"/>
    <property type="molecule type" value="Genomic_DNA"/>
</dbReference>
<feature type="transmembrane region" description="Helical" evidence="1">
    <location>
        <begin position="154"/>
        <end position="173"/>
    </location>
</feature>
<evidence type="ECO:0008006" key="4">
    <source>
        <dbReference type="Google" id="ProtNLM"/>
    </source>
</evidence>
<keyword evidence="1" id="KW-0472">Membrane</keyword>
<dbReference type="AlphaFoldDB" id="A0A1V9FHQ1"/>
<feature type="transmembrane region" description="Helical" evidence="1">
    <location>
        <begin position="47"/>
        <end position="65"/>
    </location>
</feature>
<accession>A0A1V9FHQ1</accession>
<keyword evidence="1" id="KW-0812">Transmembrane</keyword>
<dbReference type="STRING" id="550983.A4R26_23415"/>
<dbReference type="OrthoDB" id="627751at2"/>
<sequence length="399" mass="46202">MRFSKYFPVAFIYFFINSFGLPFGLTYTALLSPLLYVWVVITRRQEILWPFLLALAPVVLIHLSLGVDEKSYFISLLNITLVYIFCRAAYTFFIKCEHPGEILHQLLIINFVCCLIAIPLFFTPYSHLLWTEQLITTGVEAVQRLSLLTYEPSYYALLFTPLFCYFLLQLIFYRNRINGWLLLVMLLLPLALSFSLGVIGSLVMALVITSVVYFRTFIRNKRFVNLAGIAIVTGMAAVMAGFIFFPENILFVRIGNVLSGKDSSGRGRTFEAFWLAGQLLEKKSYWWGIGAGQIKILGFDLIRDYYGYSYDTVRVAIPNAAAETLALFGWVGFIVRILTEWFLFVYTRVWRNYYRLLLFAFIFIYQFTGSFITNVAEYVIWVIVFTPVFKEYDVVKRQS</sequence>
<feature type="transmembrane region" description="Helical" evidence="1">
    <location>
        <begin position="102"/>
        <end position="122"/>
    </location>
</feature>
<protein>
    <recommendedName>
        <fullName evidence="4">O-antigen polymerase</fullName>
    </recommendedName>
</protein>
<evidence type="ECO:0000313" key="2">
    <source>
        <dbReference type="EMBL" id="OQP57860.1"/>
    </source>
</evidence>
<dbReference type="Proteomes" id="UP000192276">
    <property type="component" value="Unassembled WGS sequence"/>
</dbReference>
<evidence type="ECO:0000256" key="1">
    <source>
        <dbReference type="SAM" id="Phobius"/>
    </source>
</evidence>
<keyword evidence="3" id="KW-1185">Reference proteome</keyword>
<comment type="caution">
    <text evidence="2">The sequence shown here is derived from an EMBL/GenBank/DDBJ whole genome shotgun (WGS) entry which is preliminary data.</text>
</comment>